<dbReference type="SUPFAM" id="SSF46548">
    <property type="entry name" value="alpha-helical ferredoxin"/>
    <property type="match status" value="1"/>
</dbReference>
<proteinExistence type="predicted"/>
<dbReference type="Proteomes" id="UP000603234">
    <property type="component" value="Unassembled WGS sequence"/>
</dbReference>
<reference evidence="2 3" key="1">
    <citation type="journal article" date="2020" name="mSystems">
        <title>Defining Genomic and Predicted Metabolic Features of the Acetobacterium Genus.</title>
        <authorList>
            <person name="Ross D.E."/>
            <person name="Marshall C.W."/>
            <person name="Gulliver D."/>
            <person name="May H.D."/>
            <person name="Norman R.S."/>
        </authorList>
    </citation>
    <scope>NUCLEOTIDE SEQUENCE [LARGE SCALE GENOMIC DNA]</scope>
    <source>
        <strain evidence="2 3">DSM 8238</strain>
    </source>
</reference>
<gene>
    <name evidence="2" type="ORF">GH808_06210</name>
</gene>
<protein>
    <submittedName>
        <fullName evidence="2">Epoxyqueuosine reductase</fullName>
    </submittedName>
</protein>
<evidence type="ECO:0000313" key="2">
    <source>
        <dbReference type="EMBL" id="MBC3804029.1"/>
    </source>
</evidence>
<keyword evidence="3" id="KW-1185">Reference proteome</keyword>
<dbReference type="InterPro" id="IPR017896">
    <property type="entry name" value="4Fe4S_Fe-S-bd"/>
</dbReference>
<feature type="domain" description="4Fe-4S ferredoxin-type" evidence="1">
    <location>
        <begin position="158"/>
        <end position="188"/>
    </location>
</feature>
<evidence type="ECO:0000313" key="3">
    <source>
        <dbReference type="Proteomes" id="UP000603234"/>
    </source>
</evidence>
<dbReference type="RefSeq" id="WP_186841914.1">
    <property type="nucleotide sequence ID" value="NZ_WJBC01000006.1"/>
</dbReference>
<accession>A0ABR6WUY8</accession>
<dbReference type="PANTHER" id="PTHR42827">
    <property type="entry name" value="IRON-SULFUR CLUSTER-BINDING PROTEIN-RELATED"/>
    <property type="match status" value="1"/>
</dbReference>
<sequence length="225" mass="24598">MKEQIRKSILALGADVCGFADVERFIDTPQGFHPSDHYSDCKSVVVIGFALPKGLFAVKPDLIYGYFNNLTTPAVDKIAMMAARMIEDVYDGVAVPLPCDAPYEYWNSEKMEGRGLISMKNAAVHAGIGTLGKNTLLLNAKYGNRLTVGAILTNLALESDDYAESLCIDGCNLCVSSCPVQALKEEAVIQKLCRNNTYSSTERGFDTVLCNQCRTVCPMRFGKCK</sequence>
<dbReference type="Gene3D" id="3.30.70.20">
    <property type="match status" value="1"/>
</dbReference>
<dbReference type="PANTHER" id="PTHR42827:SF1">
    <property type="entry name" value="IRON-SULFUR CLUSTER-BINDING PROTEIN"/>
    <property type="match status" value="1"/>
</dbReference>
<evidence type="ECO:0000259" key="1">
    <source>
        <dbReference type="PROSITE" id="PS51379"/>
    </source>
</evidence>
<organism evidence="2 3">
    <name type="scientific">Acetobacterium fimetarium</name>
    <dbReference type="NCBI Taxonomy" id="52691"/>
    <lineage>
        <taxon>Bacteria</taxon>
        <taxon>Bacillati</taxon>
        <taxon>Bacillota</taxon>
        <taxon>Clostridia</taxon>
        <taxon>Eubacteriales</taxon>
        <taxon>Eubacteriaceae</taxon>
        <taxon>Acetobacterium</taxon>
    </lineage>
</organism>
<dbReference type="PROSITE" id="PS51379">
    <property type="entry name" value="4FE4S_FER_2"/>
    <property type="match status" value="1"/>
</dbReference>
<comment type="caution">
    <text evidence="2">The sequence shown here is derived from an EMBL/GenBank/DDBJ whole genome shotgun (WGS) entry which is preliminary data.</text>
</comment>
<name>A0ABR6WUY8_9FIRM</name>
<dbReference type="EMBL" id="WJBC01000006">
    <property type="protein sequence ID" value="MBC3804029.1"/>
    <property type="molecule type" value="Genomic_DNA"/>
</dbReference>